<reference evidence="1" key="1">
    <citation type="submission" date="2015-11" db="EMBL/GenBank/DDBJ databases">
        <title>De novo transcriptome assembly of four potential Pierce s Disease insect vectors from Arizona vineyards.</title>
        <authorList>
            <person name="Tassone E.E."/>
        </authorList>
    </citation>
    <scope>NUCLEOTIDE SEQUENCE</scope>
</reference>
<evidence type="ECO:0000313" key="1">
    <source>
        <dbReference type="EMBL" id="JAS68155.1"/>
    </source>
</evidence>
<accession>A0A1B6H0G6</accession>
<protein>
    <submittedName>
        <fullName evidence="1">Uncharacterized protein</fullName>
    </submittedName>
</protein>
<organism evidence="1">
    <name type="scientific">Cuerna arida</name>
    <dbReference type="NCBI Taxonomy" id="1464854"/>
    <lineage>
        <taxon>Eukaryota</taxon>
        <taxon>Metazoa</taxon>
        <taxon>Ecdysozoa</taxon>
        <taxon>Arthropoda</taxon>
        <taxon>Hexapoda</taxon>
        <taxon>Insecta</taxon>
        <taxon>Pterygota</taxon>
        <taxon>Neoptera</taxon>
        <taxon>Paraneoptera</taxon>
        <taxon>Hemiptera</taxon>
        <taxon>Auchenorrhyncha</taxon>
        <taxon>Membracoidea</taxon>
        <taxon>Cicadellidae</taxon>
        <taxon>Cicadellinae</taxon>
        <taxon>Proconiini</taxon>
        <taxon>Cuerna</taxon>
    </lineage>
</organism>
<sequence>LDILNYKTCQKIRELFSESMTIDVWNNSIVFNQGKKLRRFFSSAEEVTLLELDKEIVHFEFLNDKFTVVSVKDDNEWQGRMCGRSRKTERAYWKIGNDWRKMKQITFDLRYMLCVNEPCTKFLVVNKEQWVLINYW</sequence>
<name>A0A1B6H0G6_9HEMI</name>
<dbReference type="EMBL" id="GECZ01001614">
    <property type="protein sequence ID" value="JAS68155.1"/>
    <property type="molecule type" value="Transcribed_RNA"/>
</dbReference>
<feature type="non-terminal residue" evidence="1">
    <location>
        <position position="1"/>
    </location>
</feature>
<dbReference type="AlphaFoldDB" id="A0A1B6H0G6"/>
<proteinExistence type="predicted"/>
<gene>
    <name evidence="1" type="ORF">g.14882</name>
</gene>